<accession>V5FYL6</accession>
<protein>
    <submittedName>
        <fullName evidence="4">26S proteasome non-ATPase regulatory subunit 10</fullName>
    </submittedName>
</protein>
<proteinExistence type="predicted"/>
<evidence type="ECO:0000256" key="1">
    <source>
        <dbReference type="ARBA" id="ARBA00022737"/>
    </source>
</evidence>
<evidence type="ECO:0000256" key="3">
    <source>
        <dbReference type="PROSITE-ProRule" id="PRU00023"/>
    </source>
</evidence>
<name>V5FYL6_ANOGL</name>
<dbReference type="GO" id="GO:0000502">
    <property type="term" value="C:proteasome complex"/>
    <property type="evidence" value="ECO:0007669"/>
    <property type="project" value="UniProtKB-KW"/>
</dbReference>
<dbReference type="PROSITE" id="PS50088">
    <property type="entry name" value="ANK_REPEAT"/>
    <property type="match status" value="2"/>
</dbReference>
<feature type="non-terminal residue" evidence="4">
    <location>
        <position position="270"/>
    </location>
</feature>
<dbReference type="SMART" id="SM00248">
    <property type="entry name" value="ANK"/>
    <property type="match status" value="5"/>
</dbReference>
<organism evidence="4">
    <name type="scientific">Anoplophora glabripennis</name>
    <name type="common">Asian longhorn beetle</name>
    <name type="synonym">Anoplophora nobilis</name>
    <dbReference type="NCBI Taxonomy" id="217634"/>
    <lineage>
        <taxon>Eukaryota</taxon>
        <taxon>Metazoa</taxon>
        <taxon>Ecdysozoa</taxon>
        <taxon>Arthropoda</taxon>
        <taxon>Hexapoda</taxon>
        <taxon>Insecta</taxon>
        <taxon>Pterygota</taxon>
        <taxon>Neoptera</taxon>
        <taxon>Endopterygota</taxon>
        <taxon>Coleoptera</taxon>
        <taxon>Polyphaga</taxon>
        <taxon>Cucujiformia</taxon>
        <taxon>Chrysomeloidea</taxon>
        <taxon>Cerambycidae</taxon>
        <taxon>Lamiinae</taxon>
        <taxon>Lamiini</taxon>
        <taxon>Anoplophora</taxon>
    </lineage>
</organism>
<reference evidence="4" key="1">
    <citation type="submission" date="2013-07" db="EMBL/GenBank/DDBJ databases">
        <title>Midgut Transcriptome Profiling of Anoplphora glabripennis, a Lignocellulose Degrading, Wood-Boring Cerambycid.</title>
        <authorList>
            <person name="Scully E.D."/>
            <person name="Hoover K."/>
            <person name="Carlson J.E."/>
            <person name="Tien M."/>
            <person name="Geib S.M."/>
        </authorList>
    </citation>
    <scope>NUCLEOTIDE SEQUENCE</scope>
</reference>
<evidence type="ECO:0000313" key="4">
    <source>
        <dbReference type="EMBL" id="JAB62770.1"/>
    </source>
</evidence>
<dbReference type="SUPFAM" id="SSF48403">
    <property type="entry name" value="Ankyrin repeat"/>
    <property type="match status" value="1"/>
</dbReference>
<sequence length="270" mass="30790">MFVVTTDPVVNAFSWFRDVCEYDAWLLPSIQADEIHREVLEGDFRNVGRRIESGESVNKKEPHFNFSLLHMAVLKNQLEILDYLLSREGIEVDARCSEGRTPLFVATALGHIESVEKLIRAGCDVNLSDYESCSPLHMSACCPDVCHLLIRHGAQVDAVNRYNKTLLHKLMDHGSLEIVHMLLYYNADANVPDDDGVTPFMVAFRRRNVSALEALLEYVDDFDRAAYDAVWSFDSSTLKFAFQYMAMEIKEIEHGIEEDIWQIYGPPLPV</sequence>
<keyword evidence="1" id="KW-0677">Repeat</keyword>
<dbReference type="AlphaFoldDB" id="V5FYL6"/>
<dbReference type="PANTHER" id="PTHR24198">
    <property type="entry name" value="ANKYRIN REPEAT AND PROTEIN KINASE DOMAIN-CONTAINING PROTEIN"/>
    <property type="match status" value="1"/>
</dbReference>
<dbReference type="PROSITE" id="PS50297">
    <property type="entry name" value="ANK_REP_REGION"/>
    <property type="match status" value="1"/>
</dbReference>
<gene>
    <name evidence="4" type="primary">PSD10</name>
</gene>
<feature type="repeat" description="ANK" evidence="3">
    <location>
        <begin position="98"/>
        <end position="130"/>
    </location>
</feature>
<dbReference type="PANTHER" id="PTHR24198:SF165">
    <property type="entry name" value="ANKYRIN REPEAT-CONTAINING PROTEIN-RELATED"/>
    <property type="match status" value="1"/>
</dbReference>
<keyword evidence="4" id="KW-0647">Proteasome</keyword>
<dbReference type="EMBL" id="GALX01005696">
    <property type="protein sequence ID" value="JAB62770.1"/>
    <property type="molecule type" value="Transcribed_RNA"/>
</dbReference>
<dbReference type="Pfam" id="PF12796">
    <property type="entry name" value="Ank_2"/>
    <property type="match status" value="2"/>
</dbReference>
<keyword evidence="2 3" id="KW-0040">ANK repeat</keyword>
<dbReference type="InterPro" id="IPR036770">
    <property type="entry name" value="Ankyrin_rpt-contain_sf"/>
</dbReference>
<feature type="repeat" description="ANK" evidence="3">
    <location>
        <begin position="162"/>
        <end position="194"/>
    </location>
</feature>
<evidence type="ECO:0000256" key="2">
    <source>
        <dbReference type="ARBA" id="ARBA00023043"/>
    </source>
</evidence>
<dbReference type="Gene3D" id="1.25.40.20">
    <property type="entry name" value="Ankyrin repeat-containing domain"/>
    <property type="match status" value="1"/>
</dbReference>
<dbReference type="InterPro" id="IPR002110">
    <property type="entry name" value="Ankyrin_rpt"/>
</dbReference>